<reference evidence="2 3" key="1">
    <citation type="submission" date="2007-01" db="EMBL/GenBank/DDBJ databases">
        <authorList>
            <person name="Haygood M."/>
            <person name="Podell S."/>
            <person name="Anderson C."/>
            <person name="Hopkinson B."/>
            <person name="Roe K."/>
            <person name="Barbeau K."/>
            <person name="Gaasterland T."/>
            <person name="Ferriera S."/>
            <person name="Johnson J."/>
            <person name="Kravitz S."/>
            <person name="Beeson K."/>
            <person name="Sutton G."/>
            <person name="Rogers Y.-H."/>
            <person name="Friedman R."/>
            <person name="Frazier M."/>
            <person name="Venter J.C."/>
        </authorList>
    </citation>
    <scope>NUCLEOTIDE SEQUENCE [LARGE SCALE GENOMIC DNA]</scope>
    <source>
        <strain evidence="2 3">ATCC 23134</strain>
    </source>
</reference>
<dbReference type="EMBL" id="AAWS01000037">
    <property type="protein sequence ID" value="EAY26183.1"/>
    <property type="molecule type" value="Genomic_DNA"/>
</dbReference>
<protein>
    <submittedName>
        <fullName evidence="2">Uncharacterized protein</fullName>
    </submittedName>
</protein>
<accession>A1ZTT1</accession>
<comment type="caution">
    <text evidence="2">The sequence shown here is derived from an EMBL/GenBank/DDBJ whole genome shotgun (WGS) entry which is preliminary data.</text>
</comment>
<name>A1ZTT1_MICM2</name>
<feature type="transmembrane region" description="Helical" evidence="1">
    <location>
        <begin position="37"/>
        <end position="59"/>
    </location>
</feature>
<sequence>MKQVIGFYRKTAWTLLVLGIWIVIGYCIRLARPHPHTTHLVINMLALGGSPIGIALWMFRNLKKEKRRK</sequence>
<keyword evidence="1" id="KW-1133">Transmembrane helix</keyword>
<feature type="transmembrane region" description="Helical" evidence="1">
    <location>
        <begin position="12"/>
        <end position="31"/>
    </location>
</feature>
<organism evidence="2 3">
    <name type="scientific">Microscilla marina ATCC 23134</name>
    <dbReference type="NCBI Taxonomy" id="313606"/>
    <lineage>
        <taxon>Bacteria</taxon>
        <taxon>Pseudomonadati</taxon>
        <taxon>Bacteroidota</taxon>
        <taxon>Cytophagia</taxon>
        <taxon>Cytophagales</taxon>
        <taxon>Microscillaceae</taxon>
        <taxon>Microscilla</taxon>
    </lineage>
</organism>
<evidence type="ECO:0000313" key="2">
    <source>
        <dbReference type="EMBL" id="EAY26183.1"/>
    </source>
</evidence>
<dbReference type="RefSeq" id="WP_002701400.1">
    <property type="nucleotide sequence ID" value="NZ_AAWS01000037.1"/>
</dbReference>
<keyword evidence="1" id="KW-0812">Transmembrane</keyword>
<dbReference type="Proteomes" id="UP000004095">
    <property type="component" value="Unassembled WGS sequence"/>
</dbReference>
<gene>
    <name evidence="2" type="ORF">M23134_02515</name>
</gene>
<keyword evidence="3" id="KW-1185">Reference proteome</keyword>
<dbReference type="AlphaFoldDB" id="A1ZTT1"/>
<evidence type="ECO:0000256" key="1">
    <source>
        <dbReference type="SAM" id="Phobius"/>
    </source>
</evidence>
<proteinExistence type="predicted"/>
<keyword evidence="1" id="KW-0472">Membrane</keyword>
<evidence type="ECO:0000313" key="3">
    <source>
        <dbReference type="Proteomes" id="UP000004095"/>
    </source>
</evidence>